<reference evidence="4" key="1">
    <citation type="journal article" date="2015" name="Nature">
        <title>Complex archaea that bridge the gap between prokaryotes and eukaryotes.</title>
        <authorList>
            <person name="Spang A."/>
            <person name="Saw J.H."/>
            <person name="Jorgensen S.L."/>
            <person name="Zaremba-Niedzwiedzka K."/>
            <person name="Martijn J."/>
            <person name="Lind A.E."/>
            <person name="van Eijk R."/>
            <person name="Schleper C."/>
            <person name="Guy L."/>
            <person name="Ettema T.J."/>
        </authorList>
    </citation>
    <scope>NUCLEOTIDE SEQUENCE</scope>
</reference>
<dbReference type="CDD" id="cd07020">
    <property type="entry name" value="Clp_protease_NfeD_1"/>
    <property type="match status" value="1"/>
</dbReference>
<dbReference type="EMBL" id="LAZR01030957">
    <property type="protein sequence ID" value="KKL55113.1"/>
    <property type="molecule type" value="Genomic_DNA"/>
</dbReference>
<dbReference type="AlphaFoldDB" id="A0A0F9D0C3"/>
<dbReference type="Gene3D" id="3.90.226.10">
    <property type="entry name" value="2-enoyl-CoA Hydratase, Chain A, domain 1"/>
    <property type="match status" value="1"/>
</dbReference>
<name>A0A0F9D0C3_9ZZZZ</name>
<proteinExistence type="predicted"/>
<keyword evidence="1" id="KW-1133">Transmembrane helix</keyword>
<dbReference type="Pfam" id="PF25145">
    <property type="entry name" value="NfeD1b_N"/>
    <property type="match status" value="1"/>
</dbReference>
<feature type="transmembrane region" description="Helical" evidence="1">
    <location>
        <begin position="71"/>
        <end position="90"/>
    </location>
</feature>
<keyword evidence="1" id="KW-0812">Transmembrane</keyword>
<dbReference type="PANTHER" id="PTHR33507">
    <property type="entry name" value="INNER MEMBRANE PROTEIN YBBJ"/>
    <property type="match status" value="1"/>
</dbReference>
<evidence type="ECO:0000256" key="1">
    <source>
        <dbReference type="SAM" id="Phobius"/>
    </source>
</evidence>
<dbReference type="PANTHER" id="PTHR33507:SF4">
    <property type="entry name" value="NODULATION COMPETITIVENESS PROTEIN NFED"/>
    <property type="match status" value="1"/>
</dbReference>
<dbReference type="InterPro" id="IPR003675">
    <property type="entry name" value="Rce1/LyrA-like_dom"/>
</dbReference>
<feature type="domain" description="NfeD1b N-terminal" evidence="3">
    <location>
        <begin position="217"/>
        <end position="379"/>
    </location>
</feature>
<dbReference type="GO" id="GO:0080120">
    <property type="term" value="P:CAAX-box protein maturation"/>
    <property type="evidence" value="ECO:0007669"/>
    <property type="project" value="UniProtKB-ARBA"/>
</dbReference>
<protein>
    <recommendedName>
        <fullName evidence="5">Peptidase S49 domain-containing protein</fullName>
    </recommendedName>
</protein>
<keyword evidence="1" id="KW-0472">Membrane</keyword>
<evidence type="ECO:0000259" key="2">
    <source>
        <dbReference type="Pfam" id="PF02517"/>
    </source>
</evidence>
<dbReference type="Pfam" id="PF02517">
    <property type="entry name" value="Rce1-like"/>
    <property type="match status" value="1"/>
</dbReference>
<feature type="transmembrane region" description="Helical" evidence="1">
    <location>
        <begin position="110"/>
        <end position="129"/>
    </location>
</feature>
<dbReference type="SUPFAM" id="SSF52096">
    <property type="entry name" value="ClpP/crotonase"/>
    <property type="match status" value="1"/>
</dbReference>
<sequence>MNANQYRWFEFTLIFILLPLLGFGLREHLANWLIPALIILMSVCCMLLLGDPHFKRFRLTSLGQFSAVKRRVFSFFFLGALFSGMFYGIIHQGNWFTLPRNSFNDWLLLLVLYPILSVIPQELIFRTYFFHRYKRIMPKKAVRIVVSASVFALAHIVYANWIAVAFAFLGGIPLTVMDPSVNHPVLSLIFIRRPIYSFLPACGFACGGGPGAPPDAVHILTTDSIVGPVMERYLDRGIDAAEDEEAEAVVIRLDTPGGLISSMNDIVKRILSSEVPVVVYVSPKGGLAASAGTFITMAAHVAAMAPTTTIGAATPVGSGGEEIQGPLGEKVTNNAAAQIKALAELRGRNEEWAESAVREAISANATEALELNVVDLLANDLDELLDSVDGREVTLDSGRQVTLQTADAEVVFNGMNFIEQLLDVIADPNISLLLLSLGSLALFIEIVNPGVIFPG</sequence>
<dbReference type="GO" id="GO:0004175">
    <property type="term" value="F:endopeptidase activity"/>
    <property type="evidence" value="ECO:0007669"/>
    <property type="project" value="UniProtKB-ARBA"/>
</dbReference>
<comment type="caution">
    <text evidence="4">The sequence shown here is derived from an EMBL/GenBank/DDBJ whole genome shotgun (WGS) entry which is preliminary data.</text>
</comment>
<dbReference type="InterPro" id="IPR029045">
    <property type="entry name" value="ClpP/crotonase-like_dom_sf"/>
</dbReference>
<feature type="non-terminal residue" evidence="4">
    <location>
        <position position="455"/>
    </location>
</feature>
<evidence type="ECO:0000313" key="4">
    <source>
        <dbReference type="EMBL" id="KKL55113.1"/>
    </source>
</evidence>
<accession>A0A0F9D0C3</accession>
<evidence type="ECO:0000259" key="3">
    <source>
        <dbReference type="Pfam" id="PF25145"/>
    </source>
</evidence>
<gene>
    <name evidence="4" type="ORF">LCGC14_2258650</name>
</gene>
<dbReference type="InterPro" id="IPR052165">
    <property type="entry name" value="Membrane_assoc_protease"/>
</dbReference>
<feature type="domain" description="CAAX prenyl protease 2/Lysostaphin resistance protein A-like" evidence="2">
    <location>
        <begin position="106"/>
        <end position="176"/>
    </location>
</feature>
<feature type="transmembrane region" description="Helical" evidence="1">
    <location>
        <begin position="7"/>
        <end position="26"/>
    </location>
</feature>
<feature type="transmembrane region" description="Helical" evidence="1">
    <location>
        <begin position="141"/>
        <end position="169"/>
    </location>
</feature>
<feature type="transmembrane region" description="Helical" evidence="1">
    <location>
        <begin position="32"/>
        <end position="50"/>
    </location>
</feature>
<evidence type="ECO:0008006" key="5">
    <source>
        <dbReference type="Google" id="ProtNLM"/>
    </source>
</evidence>
<dbReference type="InterPro" id="IPR056738">
    <property type="entry name" value="NfeD1b_N"/>
</dbReference>
<organism evidence="4">
    <name type="scientific">marine sediment metagenome</name>
    <dbReference type="NCBI Taxonomy" id="412755"/>
    <lineage>
        <taxon>unclassified sequences</taxon>
        <taxon>metagenomes</taxon>
        <taxon>ecological metagenomes</taxon>
    </lineage>
</organism>